<dbReference type="Proteomes" id="UP000006253">
    <property type="component" value="Unassembled WGS sequence"/>
</dbReference>
<dbReference type="EMBL" id="AHMY02000047">
    <property type="protein sequence ID" value="EKO15354.1"/>
    <property type="molecule type" value="Genomic_DNA"/>
</dbReference>
<gene>
    <name evidence="1" type="ORF">LEP1GSC081_1263</name>
</gene>
<accession>A0A0E2BDV0</accession>
<evidence type="ECO:0008006" key="3">
    <source>
        <dbReference type="Google" id="ProtNLM"/>
    </source>
</evidence>
<organism evidence="1 2">
    <name type="scientific">Leptospira kirschneri str. H1</name>
    <dbReference type="NCBI Taxonomy" id="1049966"/>
    <lineage>
        <taxon>Bacteria</taxon>
        <taxon>Pseudomonadati</taxon>
        <taxon>Spirochaetota</taxon>
        <taxon>Spirochaetia</taxon>
        <taxon>Leptospirales</taxon>
        <taxon>Leptospiraceae</taxon>
        <taxon>Leptospira</taxon>
    </lineage>
</organism>
<proteinExistence type="predicted"/>
<dbReference type="AlphaFoldDB" id="A0A0E2BDV0"/>
<comment type="caution">
    <text evidence="1">The sequence shown here is derived from an EMBL/GenBank/DDBJ whole genome shotgun (WGS) entry which is preliminary data.</text>
</comment>
<protein>
    <recommendedName>
        <fullName evidence="3">DUF559 domain-containing protein</fullName>
    </recommendedName>
</protein>
<name>A0A0E2BDV0_9LEPT</name>
<evidence type="ECO:0000313" key="1">
    <source>
        <dbReference type="EMBL" id="EKO15354.1"/>
    </source>
</evidence>
<reference evidence="1 2" key="1">
    <citation type="submission" date="2012-10" db="EMBL/GenBank/DDBJ databases">
        <authorList>
            <person name="Harkins D.M."/>
            <person name="Durkin A.S."/>
            <person name="Brinkac L.M."/>
            <person name="Selengut J.D."/>
            <person name="Sanka R."/>
            <person name="DePew J."/>
            <person name="Purushe J."/>
            <person name="Peacock S.J."/>
            <person name="Thaipadungpanit J."/>
            <person name="Wuthiekanun V.W."/>
            <person name="Day N.P."/>
            <person name="Vinetz J.M."/>
            <person name="Sutton G.G."/>
            <person name="Nelson W.C."/>
            <person name="Fouts D.E."/>
        </authorList>
    </citation>
    <scope>NUCLEOTIDE SEQUENCE [LARGE SCALE GENOMIC DNA]</scope>
    <source>
        <strain evidence="1 2">H1</strain>
    </source>
</reference>
<evidence type="ECO:0000313" key="2">
    <source>
        <dbReference type="Proteomes" id="UP000006253"/>
    </source>
</evidence>
<sequence>MTNQILRKKGYSVLRFWECKISEAYVLKRFSKFLLIKE</sequence>